<gene>
    <name evidence="1" type="ORF">QOZ98_000020</name>
</gene>
<evidence type="ECO:0000313" key="2">
    <source>
        <dbReference type="Proteomes" id="UP001241988"/>
    </source>
</evidence>
<reference evidence="1 2" key="1">
    <citation type="submission" date="2023-07" db="EMBL/GenBank/DDBJ databases">
        <title>Genomic Encyclopedia of Type Strains, Phase IV (KMG-IV): sequencing the most valuable type-strain genomes for metagenomic binning, comparative biology and taxonomic classification.</title>
        <authorList>
            <person name="Goeker M."/>
        </authorList>
    </citation>
    <scope>NUCLEOTIDE SEQUENCE [LARGE SCALE GENOMIC DNA]</scope>
    <source>
        <strain evidence="1 2">DSM 16419</strain>
    </source>
</reference>
<protein>
    <submittedName>
        <fullName evidence="1">Uncharacterized protein YjaZ</fullName>
    </submittedName>
</protein>
<evidence type="ECO:0000313" key="1">
    <source>
        <dbReference type="EMBL" id="MDQ0427195.1"/>
    </source>
</evidence>
<dbReference type="Proteomes" id="UP001241988">
    <property type="component" value="Unassembled WGS sequence"/>
</dbReference>
<sequence>MLEDQQGYKKTFQKEILLWIGSVLDIQQLPAVVLVNLNVTY</sequence>
<accession>A0ABU0GRF1</accession>
<dbReference type="EMBL" id="JAUSWB010000001">
    <property type="protein sequence ID" value="MDQ0427195.1"/>
    <property type="molecule type" value="Genomic_DNA"/>
</dbReference>
<proteinExistence type="predicted"/>
<name>A0ABU0GRF1_9BACL</name>
<comment type="caution">
    <text evidence="1">The sequence shown here is derived from an EMBL/GenBank/DDBJ whole genome shotgun (WGS) entry which is preliminary data.</text>
</comment>
<keyword evidence="2" id="KW-1185">Reference proteome</keyword>
<organism evidence="1 2">
    <name type="scientific">Planomicrobium stackebrandtii</name>
    <dbReference type="NCBI Taxonomy" id="253160"/>
    <lineage>
        <taxon>Bacteria</taxon>
        <taxon>Bacillati</taxon>
        <taxon>Bacillota</taxon>
        <taxon>Bacilli</taxon>
        <taxon>Bacillales</taxon>
        <taxon>Caryophanaceae</taxon>
        <taxon>Planomicrobium</taxon>
    </lineage>
</organism>